<reference evidence="1 2" key="1">
    <citation type="submission" date="2015-11" db="EMBL/GenBank/DDBJ databases">
        <title>Genomic analysis of 38 Legionella species identifies large and diverse effector repertoires.</title>
        <authorList>
            <person name="Burstein D."/>
            <person name="Amaro F."/>
            <person name="Zusman T."/>
            <person name="Lifshitz Z."/>
            <person name="Cohen O."/>
            <person name="Gilbert J.A."/>
            <person name="Pupko T."/>
            <person name="Shuman H.A."/>
            <person name="Segal G."/>
        </authorList>
    </citation>
    <scope>NUCLEOTIDE SEQUENCE [LARGE SCALE GENOMIC DNA]</scope>
    <source>
        <strain evidence="1 2">Bercovier 4</strain>
    </source>
</reference>
<protein>
    <submittedName>
        <fullName evidence="1">GNAT family acetyltransferase</fullName>
    </submittedName>
</protein>
<dbReference type="PATRIC" id="fig|454.4.peg.2737"/>
<keyword evidence="2" id="KW-1185">Reference proteome</keyword>
<proteinExistence type="predicted"/>
<dbReference type="InterPro" id="IPR000182">
    <property type="entry name" value="GNAT_dom"/>
</dbReference>
<gene>
    <name evidence="1" type="ORF">Lisr_2502</name>
</gene>
<dbReference type="GO" id="GO:0016747">
    <property type="term" value="F:acyltransferase activity, transferring groups other than amino-acyl groups"/>
    <property type="evidence" value="ECO:0007669"/>
    <property type="project" value="InterPro"/>
</dbReference>
<dbReference type="Gene3D" id="3.40.630.30">
    <property type="match status" value="1"/>
</dbReference>
<dbReference type="Proteomes" id="UP000054761">
    <property type="component" value="Unassembled WGS sequence"/>
</dbReference>
<dbReference type="AlphaFoldDB" id="A0A0W0V2C2"/>
<dbReference type="STRING" id="454.Lisr_2502"/>
<dbReference type="PROSITE" id="PS51186">
    <property type="entry name" value="GNAT"/>
    <property type="match status" value="1"/>
</dbReference>
<sequence length="152" mass="18026">MTNSTFKIRLMPFEQLDLQMLYDILAMRNRVFIVEQNCPYQDIDYEDQNALHLLIHDKDQLIAYARVFINETEKKASFGRVLTAPSHRGKKISKQLLQFLMNYFNKHCPSYDISISAQYYLLDFYRSFGFIEQGKSYDLDGIQHVDMVKPHE</sequence>
<evidence type="ECO:0000313" key="1">
    <source>
        <dbReference type="EMBL" id="KTD14274.1"/>
    </source>
</evidence>
<dbReference type="InterPro" id="IPR016181">
    <property type="entry name" value="Acyl_CoA_acyltransferase"/>
</dbReference>
<organism evidence="1 2">
    <name type="scientific">Legionella israelensis</name>
    <dbReference type="NCBI Taxonomy" id="454"/>
    <lineage>
        <taxon>Bacteria</taxon>
        <taxon>Pseudomonadati</taxon>
        <taxon>Pseudomonadota</taxon>
        <taxon>Gammaproteobacteria</taxon>
        <taxon>Legionellales</taxon>
        <taxon>Legionellaceae</taxon>
        <taxon>Legionella</taxon>
    </lineage>
</organism>
<dbReference type="Pfam" id="PF13673">
    <property type="entry name" value="Acetyltransf_10"/>
    <property type="match status" value="1"/>
</dbReference>
<keyword evidence="1" id="KW-0808">Transferase</keyword>
<dbReference type="EMBL" id="LNYH01000149">
    <property type="protein sequence ID" value="KTD14274.1"/>
    <property type="molecule type" value="Genomic_DNA"/>
</dbReference>
<accession>A0A0W0V2C2</accession>
<dbReference type="OrthoDB" id="9796171at2"/>
<evidence type="ECO:0000313" key="2">
    <source>
        <dbReference type="Proteomes" id="UP000054761"/>
    </source>
</evidence>
<name>A0A0W0V2C2_9GAMM</name>
<dbReference type="SUPFAM" id="SSF55729">
    <property type="entry name" value="Acyl-CoA N-acyltransferases (Nat)"/>
    <property type="match status" value="1"/>
</dbReference>
<dbReference type="CDD" id="cd04301">
    <property type="entry name" value="NAT_SF"/>
    <property type="match status" value="1"/>
</dbReference>
<dbReference type="RefSeq" id="WP_058502784.1">
    <property type="nucleotide sequence ID" value="NZ_CAAAJA010000011.1"/>
</dbReference>
<comment type="caution">
    <text evidence="1">The sequence shown here is derived from an EMBL/GenBank/DDBJ whole genome shotgun (WGS) entry which is preliminary data.</text>
</comment>